<dbReference type="STRING" id="360411.AC812_01410"/>
<evidence type="ECO:0000313" key="3">
    <source>
        <dbReference type="Proteomes" id="UP000050514"/>
    </source>
</evidence>
<dbReference type="CDD" id="cd00130">
    <property type="entry name" value="PAS"/>
    <property type="match status" value="1"/>
</dbReference>
<proteinExistence type="predicted"/>
<dbReference type="AlphaFoldDB" id="A0A0N8GNH5"/>
<dbReference type="Gene3D" id="3.30.450.20">
    <property type="entry name" value="PAS domain"/>
    <property type="match status" value="1"/>
</dbReference>
<dbReference type="InterPro" id="IPR000014">
    <property type="entry name" value="PAS"/>
</dbReference>
<gene>
    <name evidence="2" type="ORF">AC812_01410</name>
</gene>
<dbReference type="OrthoDB" id="9798098at2"/>
<dbReference type="RefSeq" id="WP_061913068.1">
    <property type="nucleotide sequence ID" value="NZ_DF967971.1"/>
</dbReference>
<keyword evidence="3" id="KW-1185">Reference proteome</keyword>
<dbReference type="NCBIfam" id="TIGR00229">
    <property type="entry name" value="sensory_box"/>
    <property type="match status" value="1"/>
</dbReference>
<dbReference type="PATRIC" id="fig|360411.5.peg.467"/>
<organism evidence="2 3">
    <name type="scientific">Bellilinea caldifistulae</name>
    <dbReference type="NCBI Taxonomy" id="360411"/>
    <lineage>
        <taxon>Bacteria</taxon>
        <taxon>Bacillati</taxon>
        <taxon>Chloroflexota</taxon>
        <taxon>Anaerolineae</taxon>
        <taxon>Anaerolineales</taxon>
        <taxon>Anaerolineaceae</taxon>
        <taxon>Bellilinea</taxon>
    </lineage>
</organism>
<keyword evidence="2" id="KW-0418">Kinase</keyword>
<sequence>MKSLWELLWDYDPNGLVVMTPQMIIQVVNPAFCRMFRAEPQDLIGRNAAEVLEDVSHFQQVWQSGQAMVGIEREYPQYDLYVRKVIFPVREEGVVAGIMVDLTHEWKQRSEMQNLRRETILKVHAVVDKQMSVAQKIAGLLGETTAETKVSLLKLLELVEKEQG</sequence>
<evidence type="ECO:0000259" key="1">
    <source>
        <dbReference type="SMART" id="SM00091"/>
    </source>
</evidence>
<evidence type="ECO:0000313" key="2">
    <source>
        <dbReference type="EMBL" id="KPL78114.1"/>
    </source>
</evidence>
<dbReference type="SMART" id="SM00091">
    <property type="entry name" value="PAS"/>
    <property type="match status" value="1"/>
</dbReference>
<dbReference type="SUPFAM" id="SSF55785">
    <property type="entry name" value="PYP-like sensor domain (PAS domain)"/>
    <property type="match status" value="1"/>
</dbReference>
<dbReference type="EMBL" id="LGHJ01000006">
    <property type="protein sequence ID" value="KPL78114.1"/>
    <property type="molecule type" value="Genomic_DNA"/>
</dbReference>
<accession>A0A0N8GNH5</accession>
<comment type="caution">
    <text evidence="2">The sequence shown here is derived from an EMBL/GenBank/DDBJ whole genome shotgun (WGS) entry which is preliminary data.</text>
</comment>
<keyword evidence="2" id="KW-0808">Transferase</keyword>
<reference evidence="2 3" key="1">
    <citation type="submission" date="2015-07" db="EMBL/GenBank/DDBJ databases">
        <title>Draft genome of Bellilinea caldifistulae DSM 17877.</title>
        <authorList>
            <person name="Hemp J."/>
            <person name="Ward L.M."/>
            <person name="Pace L.A."/>
            <person name="Fischer W.W."/>
        </authorList>
    </citation>
    <scope>NUCLEOTIDE SEQUENCE [LARGE SCALE GENOMIC DNA]</scope>
    <source>
        <strain evidence="2 3">GOMI-1</strain>
    </source>
</reference>
<name>A0A0N8GNH5_9CHLR</name>
<feature type="domain" description="PAS" evidence="1">
    <location>
        <begin position="3"/>
        <end position="70"/>
    </location>
</feature>
<dbReference type="Pfam" id="PF13426">
    <property type="entry name" value="PAS_9"/>
    <property type="match status" value="1"/>
</dbReference>
<dbReference type="InterPro" id="IPR035965">
    <property type="entry name" value="PAS-like_dom_sf"/>
</dbReference>
<dbReference type="Proteomes" id="UP000050514">
    <property type="component" value="Unassembled WGS sequence"/>
</dbReference>
<protein>
    <submittedName>
        <fullName evidence="2">Histidine kinase</fullName>
    </submittedName>
</protein>
<dbReference type="GO" id="GO:0016301">
    <property type="term" value="F:kinase activity"/>
    <property type="evidence" value="ECO:0007669"/>
    <property type="project" value="UniProtKB-KW"/>
</dbReference>